<gene>
    <name evidence="2" type="ORF">VDAG_01757</name>
</gene>
<dbReference type="OMA" id="AHDSHTL"/>
<proteinExistence type="predicted"/>
<evidence type="ECO:0000256" key="1">
    <source>
        <dbReference type="SAM" id="MobiDB-lite"/>
    </source>
</evidence>
<evidence type="ECO:0000313" key="3">
    <source>
        <dbReference type="Proteomes" id="UP000001611"/>
    </source>
</evidence>
<dbReference type="HOGENOM" id="CLU_565158_0_0_1"/>
<dbReference type="InParanoid" id="G2WVX1"/>
<sequence length="568" mass="62082">MDLSNAASSWIGTIATAIGLGSLIAQGNVIQERIDPYSPFRGTAVLGTWTSRQASKAWYSLRPPILVGPVITATLAQGFCGRQSVFLSRRPGPSHGTASWAVVMGIFHPQAVEHRFEISPIATLLPVAKRSQGPEDGTRRQVSGQDGRSDVVGTSKVASTWSNTPTQRLTLHRSAACAAISRTTLIVMLAMTNAREGFRHVGAAGYRASYPSYGGLWTIEWPIGDLAIVRLSPHDILAAPGSDPYPPLLHVRVDCCVEMMAGILKNRKGLCVAFPGRKSSSAVLRFQKNGYAGAHGSRHLYNMAGGVVYPVDLLARIDTPYPFPTTESEGTVHIEVPSLEQGRSVWMSIPPLERGILVQAMDSIPWNTLSWSLHRGMRDIILGFGKPCMDLHRAQLADMLRQTVKEESKTLVARGWASDMVLHHMPDVVHSTVMAGRGDSGDAVRAVVDTAYLLVHAACNLDETHFWRDADTASSLADGAQEWAVLPLSTDTIVALTKFMVIEWSQEMDYQMLDYQYRRCTLWVHKFIILLNTRTTSGTTAVEPAALGFKVPRTVRDQRDGQSQGSTE</sequence>
<reference evidence="2 3" key="1">
    <citation type="submission" date="2008-03" db="EMBL/GenBank/DDBJ databases">
        <title>The Genome Sequence of Verticillium dahliae VdLs.17.</title>
        <authorList>
            <consortium name="The Broad Institute Genome Sequencing Platform"/>
            <person name="Ma L.-J.J."/>
            <person name="Klosterman S.J."/>
            <person name="Subbarao K."/>
            <person name="Dobinson K."/>
            <person name="Veronese P."/>
            <person name="Kang S."/>
            <person name="Gold S.E."/>
            <person name="Young S."/>
            <person name="Jaffe D."/>
            <person name="Gnerre S."/>
            <person name="Berlin A."/>
            <person name="Heiman D."/>
            <person name="Hepburn T."/>
            <person name="Sykes S."/>
            <person name="Alvarado L."/>
            <person name="Kodira C.D."/>
            <person name="Lander E."/>
            <person name="Galagan J."/>
            <person name="Nusbaum C."/>
            <person name="Birren B."/>
        </authorList>
    </citation>
    <scope>NUCLEOTIDE SEQUENCE [LARGE SCALE GENOMIC DNA]</scope>
    <source>
        <strain evidence="3">VdLs.17 / ATCC MYA-4575 / FGSC 10137</strain>
    </source>
</reference>
<accession>G2WVX1</accession>
<dbReference type="KEGG" id="vda:VDAG_01757"/>
<feature type="region of interest" description="Disordered" evidence="1">
    <location>
        <begin position="129"/>
        <end position="157"/>
    </location>
</feature>
<protein>
    <submittedName>
        <fullName evidence="2">Uncharacterized protein</fullName>
    </submittedName>
</protein>
<dbReference type="RefSeq" id="XP_009656081.1">
    <property type="nucleotide sequence ID" value="XM_009657786.1"/>
</dbReference>
<dbReference type="Proteomes" id="UP000001611">
    <property type="component" value="Chromosome 7"/>
</dbReference>
<dbReference type="OrthoDB" id="5414271at2759"/>
<dbReference type="GeneID" id="20703220"/>
<dbReference type="AlphaFoldDB" id="G2WVX1"/>
<dbReference type="EMBL" id="DS572697">
    <property type="protein sequence ID" value="EGY19741.1"/>
    <property type="molecule type" value="Genomic_DNA"/>
</dbReference>
<evidence type="ECO:0000313" key="2">
    <source>
        <dbReference type="EMBL" id="EGY19741.1"/>
    </source>
</evidence>
<keyword evidence="3" id="KW-1185">Reference proteome</keyword>
<name>G2WVX1_VERDV</name>
<dbReference type="eggNOG" id="ENOG502RMDJ">
    <property type="taxonomic scope" value="Eukaryota"/>
</dbReference>
<dbReference type="STRING" id="498257.G2WVX1"/>
<organism evidence="2 3">
    <name type="scientific">Verticillium dahliae (strain VdLs.17 / ATCC MYA-4575 / FGSC 10137)</name>
    <name type="common">Verticillium wilt</name>
    <dbReference type="NCBI Taxonomy" id="498257"/>
    <lineage>
        <taxon>Eukaryota</taxon>
        <taxon>Fungi</taxon>
        <taxon>Dikarya</taxon>
        <taxon>Ascomycota</taxon>
        <taxon>Pezizomycotina</taxon>
        <taxon>Sordariomycetes</taxon>
        <taxon>Hypocreomycetidae</taxon>
        <taxon>Glomerellales</taxon>
        <taxon>Plectosphaerellaceae</taxon>
        <taxon>Verticillium</taxon>
    </lineage>
</organism>